<comment type="caution">
    <text evidence="1">The sequence shown here is derived from an EMBL/GenBank/DDBJ whole genome shotgun (WGS) entry which is preliminary data.</text>
</comment>
<dbReference type="Proteomes" id="UP001176961">
    <property type="component" value="Unassembled WGS sequence"/>
</dbReference>
<evidence type="ECO:0000313" key="1">
    <source>
        <dbReference type="EMBL" id="CAJ0589065.1"/>
    </source>
</evidence>
<name>A0AA36DLM0_CYLNA</name>
<gene>
    <name evidence="1" type="ORF">CYNAS_LOCUS1048</name>
</gene>
<reference evidence="1" key="1">
    <citation type="submission" date="2023-07" db="EMBL/GenBank/DDBJ databases">
        <authorList>
            <consortium name="CYATHOMIX"/>
        </authorList>
    </citation>
    <scope>NUCLEOTIDE SEQUENCE</scope>
    <source>
        <strain evidence="1">N/A</strain>
    </source>
</reference>
<proteinExistence type="predicted"/>
<keyword evidence="2" id="KW-1185">Reference proteome</keyword>
<accession>A0AA36DLM0</accession>
<sequence length="116" mass="13695">MVYKRVLCIAALFTVIMSSALLPLYFRLSHEAQVILLDFFIEKTNVLFTYNENLEKEAFYYAKNRFHIVPPTKVHEIAFFNHTGKPVDDVFIAQSVIGFWQNETFHFGTDWQVRQE</sequence>
<protein>
    <submittedName>
        <fullName evidence="1">Uncharacterized protein</fullName>
    </submittedName>
</protein>
<dbReference type="EMBL" id="CATQJL010000001">
    <property type="protein sequence ID" value="CAJ0589065.1"/>
    <property type="molecule type" value="Genomic_DNA"/>
</dbReference>
<organism evidence="1 2">
    <name type="scientific">Cylicocyclus nassatus</name>
    <name type="common">Nematode worm</name>
    <dbReference type="NCBI Taxonomy" id="53992"/>
    <lineage>
        <taxon>Eukaryota</taxon>
        <taxon>Metazoa</taxon>
        <taxon>Ecdysozoa</taxon>
        <taxon>Nematoda</taxon>
        <taxon>Chromadorea</taxon>
        <taxon>Rhabditida</taxon>
        <taxon>Rhabditina</taxon>
        <taxon>Rhabditomorpha</taxon>
        <taxon>Strongyloidea</taxon>
        <taxon>Strongylidae</taxon>
        <taxon>Cylicocyclus</taxon>
    </lineage>
</organism>
<evidence type="ECO:0000313" key="2">
    <source>
        <dbReference type="Proteomes" id="UP001176961"/>
    </source>
</evidence>
<dbReference type="AlphaFoldDB" id="A0AA36DLM0"/>